<evidence type="ECO:0000313" key="4">
    <source>
        <dbReference type="Proteomes" id="UP000499080"/>
    </source>
</evidence>
<feature type="compositionally biased region" description="Basic and acidic residues" evidence="2">
    <location>
        <begin position="367"/>
        <end position="384"/>
    </location>
</feature>
<feature type="region of interest" description="Disordered" evidence="2">
    <location>
        <begin position="356"/>
        <end position="463"/>
    </location>
</feature>
<dbReference type="InterPro" id="IPR056852">
    <property type="entry name" value="AK17A/B"/>
</dbReference>
<feature type="coiled-coil region" evidence="1">
    <location>
        <begin position="491"/>
        <end position="522"/>
    </location>
</feature>
<evidence type="ECO:0000256" key="2">
    <source>
        <dbReference type="SAM" id="MobiDB-lite"/>
    </source>
</evidence>
<keyword evidence="4" id="KW-1185">Reference proteome</keyword>
<dbReference type="EMBL" id="BGPR01005569">
    <property type="protein sequence ID" value="GBN11381.1"/>
    <property type="molecule type" value="Genomic_DNA"/>
</dbReference>
<feature type="compositionally biased region" description="Basic and acidic residues" evidence="2">
    <location>
        <begin position="417"/>
        <end position="428"/>
    </location>
</feature>
<dbReference type="Pfam" id="PF25015">
    <property type="entry name" value="RBD_AKAP-17A"/>
    <property type="match status" value="1"/>
</dbReference>
<evidence type="ECO:0000256" key="1">
    <source>
        <dbReference type="SAM" id="Coils"/>
    </source>
</evidence>
<gene>
    <name evidence="3" type="primary">AKAP17A</name>
    <name evidence="3" type="ORF">AVEN_201729_1</name>
</gene>
<dbReference type="PANTHER" id="PTHR12484">
    <property type="entry name" value="B-LYMPHOCYTE ANTIGEN-RELATED"/>
    <property type="match status" value="1"/>
</dbReference>
<accession>A0A4Y2L9K1</accession>
<comment type="caution">
    <text evidence="3">The sequence shown here is derived from an EMBL/GenBank/DDBJ whole genome shotgun (WGS) entry which is preliminary data.</text>
</comment>
<dbReference type="OrthoDB" id="1918237at2759"/>
<proteinExistence type="predicted"/>
<organism evidence="3 4">
    <name type="scientific">Araneus ventricosus</name>
    <name type="common">Orbweaver spider</name>
    <name type="synonym">Epeira ventricosa</name>
    <dbReference type="NCBI Taxonomy" id="182803"/>
    <lineage>
        <taxon>Eukaryota</taxon>
        <taxon>Metazoa</taxon>
        <taxon>Ecdysozoa</taxon>
        <taxon>Arthropoda</taxon>
        <taxon>Chelicerata</taxon>
        <taxon>Arachnida</taxon>
        <taxon>Araneae</taxon>
        <taxon>Araneomorphae</taxon>
        <taxon>Entelegynae</taxon>
        <taxon>Araneoidea</taxon>
        <taxon>Araneidae</taxon>
        <taxon>Araneus</taxon>
    </lineage>
</organism>
<dbReference type="GO" id="GO:0016301">
    <property type="term" value="F:kinase activity"/>
    <property type="evidence" value="ECO:0007669"/>
    <property type="project" value="UniProtKB-KW"/>
</dbReference>
<reference evidence="3 4" key="1">
    <citation type="journal article" date="2019" name="Sci. Rep.">
        <title>Orb-weaving spider Araneus ventricosus genome elucidates the spidroin gene catalogue.</title>
        <authorList>
            <person name="Kono N."/>
            <person name="Nakamura H."/>
            <person name="Ohtoshi R."/>
            <person name="Moran D.A.P."/>
            <person name="Shinohara A."/>
            <person name="Yoshida Y."/>
            <person name="Fujiwara M."/>
            <person name="Mori M."/>
            <person name="Tomita M."/>
            <person name="Arakawa K."/>
        </authorList>
    </citation>
    <scope>NUCLEOTIDE SEQUENCE [LARGE SCALE GENOMIC DNA]</scope>
</reference>
<keyword evidence="1" id="KW-0175">Coiled coil</keyword>
<dbReference type="AlphaFoldDB" id="A0A4Y2L9K1"/>
<name>A0A4Y2L9K1_ARAVE</name>
<keyword evidence="3" id="KW-0418">Kinase</keyword>
<protein>
    <submittedName>
        <fullName evidence="3">A-kinase anchor protein 17A</fullName>
    </submittedName>
</protein>
<dbReference type="Proteomes" id="UP000499080">
    <property type="component" value="Unassembled WGS sequence"/>
</dbReference>
<sequence length="545" mass="63167">MPLQTCMDISEATNFESSLGLFLKPISKIKINVQLPKLSVPGQSISSWHVMEKLKETIRPDTFLYLKSLKITATVIKFEGELETKSSCERALARLRAAGSLKLNGFSERLQVRAAHATSSGPTRHDWESFFRDAKGVNEMKPGERPDTIHLEEVPVCWFTENGKFSNPSEKLLRKAFGTFGKIRRLEIPPKTTSESSMFGKTSSLHNDLLFEAYIQYEEYVEFVIAMESLRGKKLLYKEPDGKVYSADIKVDFDRTNYLSDRCIKQRAAEAKKSASAPENIKIAERDGQLEISQKSKSKILDKNSPTKLETKIRQPSTIDQEKELIEAQLLLKELLRRAEISERCKEKQLIVSSTSLQTEGKMSKSYSEKGAKTSEVLKENDKRQKSRSSKHIKEKHFHLYKDRNKLHKSSDNSSSSEERMSHKDTQKDRRHKHKNKHTHNQNKDRKKEKKMDKIKDREKHHQMRLEDKKIKERLNYLQEQEKKNKEKLLLEQERILKEKLIRNLKAREEQKLKVREKLRKKLAGSKVLKSVLASPNISLPKRSV</sequence>
<evidence type="ECO:0000313" key="3">
    <source>
        <dbReference type="EMBL" id="GBN11381.1"/>
    </source>
</evidence>
<dbReference type="PANTHER" id="PTHR12484:SF4">
    <property type="entry name" value="A-KINASE ANCHOR PROTEIN 17A"/>
    <property type="match status" value="1"/>
</dbReference>
<feature type="compositionally biased region" description="Basic residues" evidence="2">
    <location>
        <begin position="429"/>
        <end position="441"/>
    </location>
</feature>
<feature type="compositionally biased region" description="Basic and acidic residues" evidence="2">
    <location>
        <begin position="442"/>
        <end position="463"/>
    </location>
</feature>
<keyword evidence="3" id="KW-0808">Transferase</keyword>
<feature type="compositionally biased region" description="Basic residues" evidence="2">
    <location>
        <begin position="385"/>
        <end position="397"/>
    </location>
</feature>